<dbReference type="Proteomes" id="UP000280395">
    <property type="component" value="Unassembled WGS sequence"/>
</dbReference>
<sequence length="79" mass="8845">MRLIGGLLGFEGFVDFHELFLALTQQFLFRVFTPDVDELEVVTETFSHSLEPLYSSFKLHASSCKKSIQFNSQGGTLAA</sequence>
<reference evidence="1 2" key="1">
    <citation type="submission" date="2018-08" db="EMBL/GenBank/DDBJ databases">
        <title>Recombination of ecologically and evolutionarily significant loci maintains genetic cohesion in the Pseudomonas syringae species complex.</title>
        <authorList>
            <person name="Dillon M."/>
            <person name="Thakur S."/>
            <person name="Almeida R.N.D."/>
            <person name="Weir B.S."/>
            <person name="Guttman D.S."/>
        </authorList>
    </citation>
    <scope>NUCLEOTIDE SEQUENCE [LARGE SCALE GENOMIC DNA]</scope>
    <source>
        <strain evidence="1 2">ICMP 14479</strain>
    </source>
</reference>
<evidence type="ECO:0000313" key="1">
    <source>
        <dbReference type="EMBL" id="RMU57921.1"/>
    </source>
</evidence>
<dbReference type="EMBL" id="RBUA01000609">
    <property type="protein sequence ID" value="RMU57921.1"/>
    <property type="molecule type" value="Genomic_DNA"/>
</dbReference>
<gene>
    <name evidence="1" type="ORF">ALP29_201886</name>
</gene>
<proteinExistence type="predicted"/>
<organism evidence="1 2">
    <name type="scientific">Pseudomonas syringae pv. avii</name>
    <dbReference type="NCBI Taxonomy" id="663959"/>
    <lineage>
        <taxon>Bacteria</taxon>
        <taxon>Pseudomonadati</taxon>
        <taxon>Pseudomonadota</taxon>
        <taxon>Gammaproteobacteria</taxon>
        <taxon>Pseudomonadales</taxon>
        <taxon>Pseudomonadaceae</taxon>
        <taxon>Pseudomonas</taxon>
        <taxon>Pseudomonas syringae</taxon>
    </lineage>
</organism>
<name>A0A3M5VIC6_PSESX</name>
<accession>A0A3M5VIC6</accession>
<evidence type="ECO:0000313" key="2">
    <source>
        <dbReference type="Proteomes" id="UP000280395"/>
    </source>
</evidence>
<protein>
    <submittedName>
        <fullName evidence="1">Uncharacterized protein</fullName>
    </submittedName>
</protein>
<dbReference type="AlphaFoldDB" id="A0A3M5VIC6"/>
<comment type="caution">
    <text evidence="1">The sequence shown here is derived from an EMBL/GenBank/DDBJ whole genome shotgun (WGS) entry which is preliminary data.</text>
</comment>